<dbReference type="SUPFAM" id="SSF81296">
    <property type="entry name" value="E set domains"/>
    <property type="match status" value="2"/>
</dbReference>
<dbReference type="STRING" id="1855383.SAMN05216548_11243"/>
<comment type="function">
    <text evidence="2 10">Catalyzes the formation of the alpha-1,6-glucosidic linkages in glycogen by scission of a 1,4-alpha-linked oligosaccharide from growing alpha-1,4-glucan chains and the subsequent attachment of the oligosaccharide to the alpha-1,6 position.</text>
</comment>
<comment type="similarity">
    <text evidence="4 10">Belongs to the glycosyl hydrolase 13 family. GlgB subfamily.</text>
</comment>
<dbReference type="NCBIfam" id="NF003811">
    <property type="entry name" value="PRK05402.1"/>
    <property type="match status" value="1"/>
</dbReference>
<dbReference type="RefSeq" id="WP_092497979.1">
    <property type="nucleotide sequence ID" value="NZ_FOFG01000012.1"/>
</dbReference>
<dbReference type="InterPro" id="IPR054169">
    <property type="entry name" value="GlgB_N"/>
</dbReference>
<keyword evidence="7 10" id="KW-0808">Transferase</keyword>
<dbReference type="Proteomes" id="UP000199647">
    <property type="component" value="Unassembled WGS sequence"/>
</dbReference>
<dbReference type="HAMAP" id="MF_00685">
    <property type="entry name" value="GlgB"/>
    <property type="match status" value="1"/>
</dbReference>
<dbReference type="CDD" id="cd11322">
    <property type="entry name" value="AmyAc_Glg_BE"/>
    <property type="match status" value="1"/>
</dbReference>
<dbReference type="FunFam" id="2.60.40.1180:FF:000002">
    <property type="entry name" value="1,4-alpha-glucan branching enzyme GlgB"/>
    <property type="match status" value="1"/>
</dbReference>
<dbReference type="SMART" id="SM00642">
    <property type="entry name" value="Aamy"/>
    <property type="match status" value="1"/>
</dbReference>
<evidence type="ECO:0000256" key="8">
    <source>
        <dbReference type="ARBA" id="ARBA00023056"/>
    </source>
</evidence>
<dbReference type="NCBIfam" id="TIGR01515">
    <property type="entry name" value="branching_enzym"/>
    <property type="match status" value="1"/>
</dbReference>
<evidence type="ECO:0000256" key="10">
    <source>
        <dbReference type="HAMAP-Rule" id="MF_00685"/>
    </source>
</evidence>
<feature type="domain" description="Glycosyl hydrolase family 13 catalytic" evidence="12">
    <location>
        <begin position="262"/>
        <end position="608"/>
    </location>
</feature>
<dbReference type="SUPFAM" id="SSF51445">
    <property type="entry name" value="(Trans)glycosidases"/>
    <property type="match status" value="1"/>
</dbReference>
<name>A0A1H9LWF9_9HYPH</name>
<dbReference type="Pfam" id="PF00128">
    <property type="entry name" value="Alpha-amylase"/>
    <property type="match status" value="1"/>
</dbReference>
<accession>A0A1H9LWF9</accession>
<dbReference type="InterPro" id="IPR006048">
    <property type="entry name" value="A-amylase/branching_C"/>
</dbReference>
<dbReference type="GO" id="GO:0005829">
    <property type="term" value="C:cytosol"/>
    <property type="evidence" value="ECO:0007669"/>
    <property type="project" value="TreeGrafter"/>
</dbReference>
<comment type="pathway">
    <text evidence="3 10">Glycan biosynthesis; glycogen biosynthesis.</text>
</comment>
<keyword evidence="8 10" id="KW-0320">Glycogen biosynthesis</keyword>
<dbReference type="AlphaFoldDB" id="A0A1H9LWF9"/>
<protein>
    <recommendedName>
        <fullName evidence="10">1,4-alpha-glucan branching enzyme GlgB</fullName>
        <ecNumber evidence="10">2.4.1.18</ecNumber>
    </recommendedName>
    <alternativeName>
        <fullName evidence="10">1,4-alpha-D-glucan:1,4-alpha-D-glucan 6-glucosyl-transferase</fullName>
    </alternativeName>
    <alternativeName>
        <fullName evidence="10">Alpha-(1-&gt;4)-glucan branching enzyme</fullName>
    </alternativeName>
    <alternativeName>
        <fullName evidence="10">Glycogen branching enzyme</fullName>
        <shortName evidence="10">BE</shortName>
    </alternativeName>
</protein>
<evidence type="ECO:0000256" key="4">
    <source>
        <dbReference type="ARBA" id="ARBA00009000"/>
    </source>
</evidence>
<dbReference type="InterPro" id="IPR006407">
    <property type="entry name" value="GlgB"/>
</dbReference>
<dbReference type="InterPro" id="IPR013780">
    <property type="entry name" value="Glyco_hydro_b"/>
</dbReference>
<dbReference type="EC" id="2.4.1.18" evidence="10"/>
<dbReference type="FunFam" id="3.20.20.80:FF:000003">
    <property type="entry name" value="1,4-alpha-glucan branching enzyme GlgB"/>
    <property type="match status" value="1"/>
</dbReference>
<dbReference type="FunFam" id="2.60.40.10:FF:000169">
    <property type="entry name" value="1,4-alpha-glucan branching enzyme GlgB"/>
    <property type="match status" value="1"/>
</dbReference>
<dbReference type="PANTHER" id="PTHR43651">
    <property type="entry name" value="1,4-ALPHA-GLUCAN-BRANCHING ENZYME"/>
    <property type="match status" value="1"/>
</dbReference>
<dbReference type="Gene3D" id="3.20.20.80">
    <property type="entry name" value="Glycosidases"/>
    <property type="match status" value="1"/>
</dbReference>
<evidence type="ECO:0000256" key="9">
    <source>
        <dbReference type="ARBA" id="ARBA00023277"/>
    </source>
</evidence>
<evidence type="ECO:0000313" key="13">
    <source>
        <dbReference type="EMBL" id="SER15698.1"/>
    </source>
</evidence>
<evidence type="ECO:0000313" key="14">
    <source>
        <dbReference type="Proteomes" id="UP000199647"/>
    </source>
</evidence>
<comment type="catalytic activity">
    <reaction evidence="1 10">
        <text>Transfers a segment of a (1-&gt;4)-alpha-D-glucan chain to a primary hydroxy group in a similar glucan chain.</text>
        <dbReference type="EC" id="2.4.1.18"/>
    </reaction>
</comment>
<comment type="subunit">
    <text evidence="10">Monomer.</text>
</comment>
<feature type="active site" description="Proton donor" evidence="10 11">
    <location>
        <position position="472"/>
    </location>
</feature>
<dbReference type="SUPFAM" id="SSF51011">
    <property type="entry name" value="Glycosyl hydrolase domain"/>
    <property type="match status" value="1"/>
</dbReference>
<dbReference type="PANTHER" id="PTHR43651:SF3">
    <property type="entry name" value="1,4-ALPHA-GLUCAN-BRANCHING ENZYME"/>
    <property type="match status" value="1"/>
</dbReference>
<reference evidence="13 14" key="1">
    <citation type="submission" date="2016-10" db="EMBL/GenBank/DDBJ databases">
        <authorList>
            <person name="de Groot N.N."/>
        </authorList>
    </citation>
    <scope>NUCLEOTIDE SEQUENCE [LARGE SCALE GENOMIC DNA]</scope>
    <source>
        <strain evidence="13 14">A52C2</strain>
    </source>
</reference>
<dbReference type="Gene3D" id="2.60.40.1180">
    <property type="entry name" value="Golgi alpha-mannosidase II"/>
    <property type="match status" value="1"/>
</dbReference>
<dbReference type="GO" id="GO:0005978">
    <property type="term" value="P:glycogen biosynthetic process"/>
    <property type="evidence" value="ECO:0007669"/>
    <property type="project" value="UniProtKB-UniRule"/>
</dbReference>
<dbReference type="GO" id="GO:0043169">
    <property type="term" value="F:cation binding"/>
    <property type="evidence" value="ECO:0007669"/>
    <property type="project" value="InterPro"/>
</dbReference>
<evidence type="ECO:0000259" key="12">
    <source>
        <dbReference type="SMART" id="SM00642"/>
    </source>
</evidence>
<dbReference type="EMBL" id="FOFG01000012">
    <property type="protein sequence ID" value="SER15698.1"/>
    <property type="molecule type" value="Genomic_DNA"/>
</dbReference>
<evidence type="ECO:0000256" key="3">
    <source>
        <dbReference type="ARBA" id="ARBA00004964"/>
    </source>
</evidence>
<evidence type="ECO:0000256" key="7">
    <source>
        <dbReference type="ARBA" id="ARBA00022679"/>
    </source>
</evidence>
<dbReference type="InterPro" id="IPR044143">
    <property type="entry name" value="GlgB_N_E_set_prok"/>
</dbReference>
<gene>
    <name evidence="10" type="primary">glgB</name>
    <name evidence="13" type="ORF">SAMN05216548_11243</name>
</gene>
<keyword evidence="14" id="KW-1185">Reference proteome</keyword>
<dbReference type="Pfam" id="PF22019">
    <property type="entry name" value="GlgB_N"/>
    <property type="match status" value="1"/>
</dbReference>
<proteinExistence type="inferred from homology"/>
<dbReference type="UniPathway" id="UPA00164"/>
<organism evidence="13 14">
    <name type="scientific">Faunimonas pinastri</name>
    <dbReference type="NCBI Taxonomy" id="1855383"/>
    <lineage>
        <taxon>Bacteria</taxon>
        <taxon>Pseudomonadati</taxon>
        <taxon>Pseudomonadota</taxon>
        <taxon>Alphaproteobacteria</taxon>
        <taxon>Hyphomicrobiales</taxon>
        <taxon>Afifellaceae</taxon>
        <taxon>Faunimonas</taxon>
    </lineage>
</organism>
<dbReference type="GO" id="GO:0003844">
    <property type="term" value="F:1,4-alpha-glucan branching enzyme activity"/>
    <property type="evidence" value="ECO:0007669"/>
    <property type="project" value="UniProtKB-UniRule"/>
</dbReference>
<dbReference type="Gene3D" id="2.60.40.10">
    <property type="entry name" value="Immunoglobulins"/>
    <property type="match status" value="2"/>
</dbReference>
<dbReference type="InterPro" id="IPR014756">
    <property type="entry name" value="Ig_E-set"/>
</dbReference>
<keyword evidence="5 10" id="KW-0321">Glycogen metabolism</keyword>
<dbReference type="CDD" id="cd02855">
    <property type="entry name" value="E_set_GBE_prok_N"/>
    <property type="match status" value="1"/>
</dbReference>
<dbReference type="Pfam" id="PF02806">
    <property type="entry name" value="Alpha-amylase_C"/>
    <property type="match status" value="1"/>
</dbReference>
<evidence type="ECO:0000256" key="2">
    <source>
        <dbReference type="ARBA" id="ARBA00002953"/>
    </source>
</evidence>
<dbReference type="OrthoDB" id="9800174at2"/>
<dbReference type="InterPro" id="IPR004193">
    <property type="entry name" value="Glyco_hydro_13_N"/>
</dbReference>
<evidence type="ECO:0000256" key="5">
    <source>
        <dbReference type="ARBA" id="ARBA00022600"/>
    </source>
</evidence>
<feature type="active site" description="Nucleophile" evidence="10 11">
    <location>
        <position position="419"/>
    </location>
</feature>
<evidence type="ECO:0000256" key="11">
    <source>
        <dbReference type="PIRSR" id="PIRSR000463-1"/>
    </source>
</evidence>
<dbReference type="NCBIfam" id="NF008967">
    <property type="entry name" value="PRK12313.1"/>
    <property type="match status" value="1"/>
</dbReference>
<dbReference type="InterPro" id="IPR037439">
    <property type="entry name" value="Branching_enzy"/>
</dbReference>
<dbReference type="PIRSF" id="PIRSF000463">
    <property type="entry name" value="GlgB"/>
    <property type="match status" value="1"/>
</dbReference>
<dbReference type="Pfam" id="PF02922">
    <property type="entry name" value="CBM_48"/>
    <property type="match status" value="1"/>
</dbReference>
<dbReference type="InterPro" id="IPR006047">
    <property type="entry name" value="GH13_cat_dom"/>
</dbReference>
<sequence length="740" mass="83118">MSSDVTEISQAWRPHPAAVESLVSGRHGDPFGLLGMHTASDGTLSVRVFWPGAQSVEILDAVSGQTVGELEQIHPSGFFAGPVKGRNAPFKYRLRLGGHGQHWEAEDPYRFPPILGEMDVYFFAEGSHRRIYERLGAHPATVDGVQGVSFAVWAPNAQRVSVIGEFNYWDGRRHPMRKRVEAGIWELFVPGVEIGALYKFELVGPHGELLPQKADPLAFSQEHPPSTASRVHGLPSREWNDGAWMAERAAKQDRTAPISIYEVHLGSWRRKDGNVTLGYDELADELIPYVKDLGFTHIECMPVSEHPFSGSWGYQPVGLFAPTSRFGDPEAFSRFVERCHDAGLSLIVDWVPAHFPSDAFGLVRFDGTALYEHEDPRLGFHKDWNTLIYNFGRREVSNFLLANALFWLERYHVDALRVDAVASMLYLDYSRNPGEWVPNVHGGRENLEAVEFLKAVNTHSFGDAPGATTMAEESTAWPQVTSPVHAGGLGFGFKWNMGWMHDTLEYMQQDPIHRRYHHNQMTFGLHYAFSENFVLPLSHDEVVHGKGSLLNKMPGDRWQKFANLRAYFGFMWTHPGKKLLFMGGEFGQEREWQHDFSLDWHLLEDGLHKGVQSLIRDLNHLYRDSRALHVRDCDPSGFEWINGSDADQSVLAYLRRGEEGDRPVLVVSNFTPVVRHGYRLGVPLEGYWAEKLNTDAGIYGGSNVGNGGGVQTEAEAWQGRPASLIVTLPPLSTIVLEYTG</sequence>
<dbReference type="GO" id="GO:0004553">
    <property type="term" value="F:hydrolase activity, hydrolyzing O-glycosyl compounds"/>
    <property type="evidence" value="ECO:0007669"/>
    <property type="project" value="InterPro"/>
</dbReference>
<evidence type="ECO:0000256" key="1">
    <source>
        <dbReference type="ARBA" id="ARBA00000826"/>
    </source>
</evidence>
<evidence type="ECO:0000256" key="6">
    <source>
        <dbReference type="ARBA" id="ARBA00022676"/>
    </source>
</evidence>
<dbReference type="InterPro" id="IPR013783">
    <property type="entry name" value="Ig-like_fold"/>
</dbReference>
<keyword evidence="9 10" id="KW-0119">Carbohydrate metabolism</keyword>
<keyword evidence="6 10" id="KW-0328">Glycosyltransferase</keyword>
<dbReference type="InterPro" id="IPR017853">
    <property type="entry name" value="GH"/>
</dbReference>